<protein>
    <submittedName>
        <fullName evidence="2">Uncharacterized protein</fullName>
    </submittedName>
</protein>
<dbReference type="Proteomes" id="UP000195521">
    <property type="component" value="Unassembled WGS sequence"/>
</dbReference>
<sequence>MFKFQQIKIGWNELGRTAKIVYGCFFFNIILLMGITTRRHMANKKAIDFYTNKIIDSKNENSDWSCYNSAKQYHYECAYLNEEETQQLDICQKLTIELENCRNDLHKFINEDTPPAMKKIPYIINKPKWLRDPIWFQNMQNQKK</sequence>
<comment type="caution">
    <text evidence="2">The sequence shown here is derived from an EMBL/GenBank/DDBJ whole genome shotgun (WGS) entry which is preliminary data.</text>
</comment>
<dbReference type="EMBL" id="BDQF01000015">
    <property type="protein sequence ID" value="GAW83522.1"/>
    <property type="molecule type" value="Genomic_DNA"/>
</dbReference>
<evidence type="ECO:0000313" key="3">
    <source>
        <dbReference type="Proteomes" id="UP000195521"/>
    </source>
</evidence>
<proteinExistence type="predicted"/>
<keyword evidence="1" id="KW-0472">Membrane</keyword>
<feature type="transmembrane region" description="Helical" evidence="1">
    <location>
        <begin position="20"/>
        <end position="37"/>
    </location>
</feature>
<keyword evidence="1" id="KW-1133">Transmembrane helix</keyword>
<dbReference type="OMA" id="YRYECAY"/>
<keyword evidence="1" id="KW-0812">Transmembrane</keyword>
<dbReference type="AlphaFoldDB" id="A0A1Y1JRR7"/>
<evidence type="ECO:0000256" key="1">
    <source>
        <dbReference type="SAM" id="Phobius"/>
    </source>
</evidence>
<dbReference type="RefSeq" id="XP_028546111.1">
    <property type="nucleotide sequence ID" value="XM_028690310.1"/>
</dbReference>
<organism evidence="2 3">
    <name type="scientific">Plasmodium gonderi</name>
    <dbReference type="NCBI Taxonomy" id="77519"/>
    <lineage>
        <taxon>Eukaryota</taxon>
        <taxon>Sar</taxon>
        <taxon>Alveolata</taxon>
        <taxon>Apicomplexa</taxon>
        <taxon>Aconoidasida</taxon>
        <taxon>Haemosporida</taxon>
        <taxon>Plasmodiidae</taxon>
        <taxon>Plasmodium</taxon>
        <taxon>Plasmodium (Plasmodium)</taxon>
    </lineage>
</organism>
<evidence type="ECO:0000313" key="2">
    <source>
        <dbReference type="EMBL" id="GAW83522.1"/>
    </source>
</evidence>
<accession>A0A1Y1JRR7</accession>
<gene>
    <name evidence="2" type="ORF">PGO_143190</name>
</gene>
<dbReference type="GeneID" id="39750267"/>
<reference evidence="3" key="1">
    <citation type="submission" date="2017-04" db="EMBL/GenBank/DDBJ databases">
        <title>Plasmodium gonderi genome.</title>
        <authorList>
            <person name="Arisue N."/>
            <person name="Honma H."/>
            <person name="Kawai S."/>
            <person name="Tougan T."/>
            <person name="Tanabe K."/>
            <person name="Horii T."/>
        </authorList>
    </citation>
    <scope>NUCLEOTIDE SEQUENCE [LARGE SCALE GENOMIC DNA]</scope>
    <source>
        <strain evidence="3">ATCC 30045</strain>
    </source>
</reference>
<dbReference type="OrthoDB" id="368364at2759"/>
<keyword evidence="3" id="KW-1185">Reference proteome</keyword>
<name>A0A1Y1JRR7_PLAGO</name>